<keyword evidence="2" id="KW-1185">Reference proteome</keyword>
<evidence type="ECO:0000313" key="2">
    <source>
        <dbReference type="Proteomes" id="UP001341840"/>
    </source>
</evidence>
<dbReference type="EMBL" id="JASCZI010062269">
    <property type="protein sequence ID" value="MED6140296.1"/>
    <property type="molecule type" value="Genomic_DNA"/>
</dbReference>
<gene>
    <name evidence="1" type="ORF">PIB30_091782</name>
</gene>
<comment type="caution">
    <text evidence="1">The sequence shown here is derived from an EMBL/GenBank/DDBJ whole genome shotgun (WGS) entry which is preliminary data.</text>
</comment>
<protein>
    <submittedName>
        <fullName evidence="1">Uncharacterized protein</fullName>
    </submittedName>
</protein>
<dbReference type="Proteomes" id="UP001341840">
    <property type="component" value="Unassembled WGS sequence"/>
</dbReference>
<proteinExistence type="predicted"/>
<sequence>MVEQGSNQKLPQLAPDVFVLKRTRVELNRGWRNWKATWYPELTSNLPLLVALQVSVFGPSEIGILMIDCTTRKAGLSGGFSVVSLLFLAAAKQFGGGYPTAAYNGVAKRFCGVFHNRWHNGRETQNKVAMHFAAG</sequence>
<reference evidence="1 2" key="1">
    <citation type="journal article" date="2023" name="Plants (Basel)">
        <title>Bridging the Gap: Combining Genomics and Transcriptomics Approaches to Understand Stylosanthes scabra, an Orphan Legume from the Brazilian Caatinga.</title>
        <authorList>
            <person name="Ferreira-Neto J.R.C."/>
            <person name="da Silva M.D."/>
            <person name="Binneck E."/>
            <person name="de Melo N.F."/>
            <person name="da Silva R.H."/>
            <person name="de Melo A.L.T.M."/>
            <person name="Pandolfi V."/>
            <person name="Bustamante F.O."/>
            <person name="Brasileiro-Vidal A.C."/>
            <person name="Benko-Iseppon A.M."/>
        </authorList>
    </citation>
    <scope>NUCLEOTIDE SEQUENCE [LARGE SCALE GENOMIC DNA]</scope>
    <source>
        <tissue evidence="1">Leaves</tissue>
    </source>
</reference>
<evidence type="ECO:0000313" key="1">
    <source>
        <dbReference type="EMBL" id="MED6140296.1"/>
    </source>
</evidence>
<organism evidence="1 2">
    <name type="scientific">Stylosanthes scabra</name>
    <dbReference type="NCBI Taxonomy" id="79078"/>
    <lineage>
        <taxon>Eukaryota</taxon>
        <taxon>Viridiplantae</taxon>
        <taxon>Streptophyta</taxon>
        <taxon>Embryophyta</taxon>
        <taxon>Tracheophyta</taxon>
        <taxon>Spermatophyta</taxon>
        <taxon>Magnoliopsida</taxon>
        <taxon>eudicotyledons</taxon>
        <taxon>Gunneridae</taxon>
        <taxon>Pentapetalae</taxon>
        <taxon>rosids</taxon>
        <taxon>fabids</taxon>
        <taxon>Fabales</taxon>
        <taxon>Fabaceae</taxon>
        <taxon>Papilionoideae</taxon>
        <taxon>50 kb inversion clade</taxon>
        <taxon>dalbergioids sensu lato</taxon>
        <taxon>Dalbergieae</taxon>
        <taxon>Pterocarpus clade</taxon>
        <taxon>Stylosanthes</taxon>
    </lineage>
</organism>
<name>A0ABU6SV21_9FABA</name>
<accession>A0ABU6SV21</accession>